<evidence type="ECO:0000313" key="3">
    <source>
        <dbReference type="EnsemblMetazoa" id="ACUA002680-PA"/>
    </source>
</evidence>
<feature type="region of interest" description="Disordered" evidence="1">
    <location>
        <begin position="15"/>
        <end position="47"/>
    </location>
</feature>
<proteinExistence type="predicted"/>
<feature type="transmembrane region" description="Helical" evidence="2">
    <location>
        <begin position="135"/>
        <end position="157"/>
    </location>
</feature>
<reference evidence="4" key="1">
    <citation type="submission" date="2013-09" db="EMBL/GenBank/DDBJ databases">
        <title>The Genome Sequence of Anopheles culicifacies species A.</title>
        <authorList>
            <consortium name="The Broad Institute Genomics Platform"/>
            <person name="Neafsey D.E."/>
            <person name="Besansky N."/>
            <person name="Howell P."/>
            <person name="Walton C."/>
            <person name="Young S.K."/>
            <person name="Zeng Q."/>
            <person name="Gargeya S."/>
            <person name="Fitzgerald M."/>
            <person name="Haas B."/>
            <person name="Abouelleil A."/>
            <person name="Allen A.W."/>
            <person name="Alvarado L."/>
            <person name="Arachchi H.M."/>
            <person name="Berlin A.M."/>
            <person name="Chapman S.B."/>
            <person name="Gainer-Dewar J."/>
            <person name="Goldberg J."/>
            <person name="Griggs A."/>
            <person name="Gujja S."/>
            <person name="Hansen M."/>
            <person name="Howarth C."/>
            <person name="Imamovic A."/>
            <person name="Ireland A."/>
            <person name="Larimer J."/>
            <person name="McCowan C."/>
            <person name="Murphy C."/>
            <person name="Pearson M."/>
            <person name="Poon T.W."/>
            <person name="Priest M."/>
            <person name="Roberts A."/>
            <person name="Saif S."/>
            <person name="Shea T."/>
            <person name="Sisk P."/>
            <person name="Sykes S."/>
            <person name="Wortman J."/>
            <person name="Nusbaum C."/>
            <person name="Birren B."/>
        </authorList>
    </citation>
    <scope>NUCLEOTIDE SEQUENCE [LARGE SCALE GENOMIC DNA]</scope>
    <source>
        <strain evidence="4">A-37</strain>
    </source>
</reference>
<dbReference type="AlphaFoldDB" id="A0A182LV28"/>
<feature type="compositionally biased region" description="Polar residues" evidence="1">
    <location>
        <begin position="15"/>
        <end position="32"/>
    </location>
</feature>
<keyword evidence="2" id="KW-0472">Membrane</keyword>
<name>A0A182LV28_9DIPT</name>
<protein>
    <submittedName>
        <fullName evidence="3">Uncharacterized protein</fullName>
    </submittedName>
</protein>
<sequence>MASIGKVKSEYTISGRTVSRSGTPTALKTPANTRIPKSISSTSPQNGVDRKFFISRRKLEISSPKSNLTLSSPSSTVQNIVYHDASDKRNVCSYEKDTIPNCTFVNICNEHQQGTFEWRKYLWTLWTCVGRVAQILLGVLLVFLACNGALHGIFWLLGGIDEKAVSEQMDDIIEPDEDEVGRNLMVLNLKENSSEKTAPVRTPREFPQTSTICNRYPVSGPVPVGILRFDDVTDLRSRRQRTTTKREQAASNPAGSFVVGIRFPLIRLSCSVSRSSAGLYRRYREQELKAVRRMRGCKI</sequence>
<keyword evidence="2" id="KW-1133">Transmembrane helix</keyword>
<dbReference type="Proteomes" id="UP000075883">
    <property type="component" value="Unassembled WGS sequence"/>
</dbReference>
<evidence type="ECO:0000313" key="4">
    <source>
        <dbReference type="Proteomes" id="UP000075883"/>
    </source>
</evidence>
<dbReference type="VEuPathDB" id="VectorBase:ACUA002680"/>
<keyword evidence="2" id="KW-0812">Transmembrane</keyword>
<keyword evidence="4" id="KW-1185">Reference proteome</keyword>
<evidence type="ECO:0000256" key="1">
    <source>
        <dbReference type="SAM" id="MobiDB-lite"/>
    </source>
</evidence>
<reference evidence="3" key="2">
    <citation type="submission" date="2020-05" db="UniProtKB">
        <authorList>
            <consortium name="EnsemblMetazoa"/>
        </authorList>
    </citation>
    <scope>IDENTIFICATION</scope>
    <source>
        <strain evidence="3">A-37</strain>
    </source>
</reference>
<organism evidence="3 4">
    <name type="scientific">Anopheles culicifacies</name>
    <dbReference type="NCBI Taxonomy" id="139723"/>
    <lineage>
        <taxon>Eukaryota</taxon>
        <taxon>Metazoa</taxon>
        <taxon>Ecdysozoa</taxon>
        <taxon>Arthropoda</taxon>
        <taxon>Hexapoda</taxon>
        <taxon>Insecta</taxon>
        <taxon>Pterygota</taxon>
        <taxon>Neoptera</taxon>
        <taxon>Endopterygota</taxon>
        <taxon>Diptera</taxon>
        <taxon>Nematocera</taxon>
        <taxon>Culicoidea</taxon>
        <taxon>Culicidae</taxon>
        <taxon>Anophelinae</taxon>
        <taxon>Anopheles</taxon>
        <taxon>culicifacies species complex</taxon>
    </lineage>
</organism>
<evidence type="ECO:0000256" key="2">
    <source>
        <dbReference type="SAM" id="Phobius"/>
    </source>
</evidence>
<accession>A0A182LV28</accession>
<dbReference type="EMBL" id="AXCM01013956">
    <property type="status" value="NOT_ANNOTATED_CDS"/>
    <property type="molecule type" value="Genomic_DNA"/>
</dbReference>
<dbReference type="EnsemblMetazoa" id="ACUA002680-RA">
    <property type="protein sequence ID" value="ACUA002680-PA"/>
    <property type="gene ID" value="ACUA002680"/>
</dbReference>